<dbReference type="Pfam" id="PF04909">
    <property type="entry name" value="Amidohydro_2"/>
    <property type="match status" value="1"/>
</dbReference>
<gene>
    <name evidence="3" type="ORF">Ae201684_003696</name>
</gene>
<dbReference type="InterPro" id="IPR006680">
    <property type="entry name" value="Amidohydro-rel"/>
</dbReference>
<evidence type="ECO:0000259" key="2">
    <source>
        <dbReference type="Pfam" id="PF04909"/>
    </source>
</evidence>
<accession>A0A6G0XLA4</accession>
<evidence type="ECO:0000313" key="3">
    <source>
        <dbReference type="EMBL" id="KAF0741133.1"/>
    </source>
</evidence>
<keyword evidence="4" id="KW-1185">Reference proteome</keyword>
<dbReference type="AlphaFoldDB" id="A0A6G0XLA4"/>
<dbReference type="PANTHER" id="PTHR43569">
    <property type="entry name" value="AMIDOHYDROLASE"/>
    <property type="match status" value="1"/>
</dbReference>
<dbReference type="Gene3D" id="3.20.20.140">
    <property type="entry name" value="Metal-dependent hydrolases"/>
    <property type="match status" value="1"/>
</dbReference>
<proteinExistence type="inferred from homology"/>
<dbReference type="SUPFAM" id="SSF51556">
    <property type="entry name" value="Metallo-dependent hydrolases"/>
    <property type="match status" value="1"/>
</dbReference>
<dbReference type="PANTHER" id="PTHR43569:SF2">
    <property type="entry name" value="AMIDOHYDROLASE-RELATED DOMAIN-CONTAINING PROTEIN"/>
    <property type="match status" value="1"/>
</dbReference>
<dbReference type="GO" id="GO:0016787">
    <property type="term" value="F:hydrolase activity"/>
    <property type="evidence" value="ECO:0007669"/>
    <property type="project" value="InterPro"/>
</dbReference>
<sequence length="327" mass="35673">MVKSIAAIADVVDAHHHFYDTNAKHYAFLKSLGAPPYLPEQYAADKGQLPISRSVHIDAMPDSGLAEVQWIEKLAHEGRAPTVAAIVAACNLADDDVEAQLAALVAASSKVRGIRFILDYEGPFDGKNATHISVSRHGNDYIRDTTGPAQAFERGFALLTHFNLTFDLQCSPFQLDAAADLFARHPNVKVVVDHLGKVRHLAADGSASDEAKLTVWRAGMRKLAALPHVYVKLSMLGYLVPSWHLDAKKEAFTRDLVREIISLFGVARCMFATNWHQGGAAANSDGADSTGPSIEELYASFYDWVSDFSEADQKRLFAGTAAEFYGI</sequence>
<feature type="domain" description="Amidohydrolase-related" evidence="2">
    <location>
        <begin position="12"/>
        <end position="327"/>
    </location>
</feature>
<evidence type="ECO:0000256" key="1">
    <source>
        <dbReference type="ARBA" id="ARBA00038310"/>
    </source>
</evidence>
<evidence type="ECO:0000313" key="4">
    <source>
        <dbReference type="Proteomes" id="UP000481153"/>
    </source>
</evidence>
<organism evidence="3 4">
    <name type="scientific">Aphanomyces euteiches</name>
    <dbReference type="NCBI Taxonomy" id="100861"/>
    <lineage>
        <taxon>Eukaryota</taxon>
        <taxon>Sar</taxon>
        <taxon>Stramenopiles</taxon>
        <taxon>Oomycota</taxon>
        <taxon>Saprolegniomycetes</taxon>
        <taxon>Saprolegniales</taxon>
        <taxon>Verrucalvaceae</taxon>
        <taxon>Aphanomyces</taxon>
    </lineage>
</organism>
<name>A0A6G0XLA4_9STRA</name>
<dbReference type="Proteomes" id="UP000481153">
    <property type="component" value="Unassembled WGS sequence"/>
</dbReference>
<dbReference type="EMBL" id="VJMJ01000041">
    <property type="protein sequence ID" value="KAF0741133.1"/>
    <property type="molecule type" value="Genomic_DNA"/>
</dbReference>
<reference evidence="3 4" key="1">
    <citation type="submission" date="2019-07" db="EMBL/GenBank/DDBJ databases">
        <title>Genomics analysis of Aphanomyces spp. identifies a new class of oomycete effector associated with host adaptation.</title>
        <authorList>
            <person name="Gaulin E."/>
        </authorList>
    </citation>
    <scope>NUCLEOTIDE SEQUENCE [LARGE SCALE GENOMIC DNA]</scope>
    <source>
        <strain evidence="3 4">ATCC 201684</strain>
    </source>
</reference>
<protein>
    <recommendedName>
        <fullName evidence="2">Amidohydrolase-related domain-containing protein</fullName>
    </recommendedName>
</protein>
<dbReference type="InterPro" id="IPR032466">
    <property type="entry name" value="Metal_Hydrolase"/>
</dbReference>
<comment type="similarity">
    <text evidence="1">Belongs to the metallo-dependent hydrolases superfamily.</text>
</comment>
<comment type="caution">
    <text evidence="3">The sequence shown here is derived from an EMBL/GenBank/DDBJ whole genome shotgun (WGS) entry which is preliminary data.</text>
</comment>
<dbReference type="VEuPathDB" id="FungiDB:AeMF1_003000"/>
<dbReference type="InterPro" id="IPR052350">
    <property type="entry name" value="Metallo-dep_Lactonases"/>
</dbReference>